<dbReference type="EMBL" id="DS113332">
    <property type="protein sequence ID" value="EAY10756.1"/>
    <property type="molecule type" value="Genomic_DNA"/>
</dbReference>
<dbReference type="VEuPathDB" id="TrichDB:TVAGG3_0421630"/>
<dbReference type="Proteomes" id="UP000001542">
    <property type="component" value="Unassembled WGS sequence"/>
</dbReference>
<evidence type="ECO:0000313" key="3">
    <source>
        <dbReference type="Proteomes" id="UP000001542"/>
    </source>
</evidence>
<organism evidence="2 3">
    <name type="scientific">Trichomonas vaginalis (strain ATCC PRA-98 / G3)</name>
    <dbReference type="NCBI Taxonomy" id="412133"/>
    <lineage>
        <taxon>Eukaryota</taxon>
        <taxon>Metamonada</taxon>
        <taxon>Parabasalia</taxon>
        <taxon>Trichomonadida</taxon>
        <taxon>Trichomonadidae</taxon>
        <taxon>Trichomonas</taxon>
    </lineage>
</organism>
<evidence type="ECO:0000256" key="1">
    <source>
        <dbReference type="SAM" id="Coils"/>
    </source>
</evidence>
<dbReference type="VEuPathDB" id="TrichDB:TVAG_121600"/>
<accession>A2E971</accession>
<dbReference type="AlphaFoldDB" id="A2E971"/>
<gene>
    <name evidence="2" type="ORF">TVAG_121600</name>
</gene>
<dbReference type="PANTHER" id="PTHR47026:SF2">
    <property type="entry name" value="FLAGELLAR ASSOCIATED PROTEIN"/>
    <property type="match status" value="1"/>
</dbReference>
<protein>
    <submittedName>
        <fullName evidence="2">Uncharacterized protein</fullName>
    </submittedName>
</protein>
<dbReference type="SMR" id="A2E971"/>
<keyword evidence="3" id="KW-1185">Reference proteome</keyword>
<name>A2E971_TRIV3</name>
<keyword evidence="1" id="KW-0175">Coiled coil</keyword>
<dbReference type="KEGG" id="tva:4768686"/>
<proteinExistence type="predicted"/>
<dbReference type="OrthoDB" id="10595707at2759"/>
<reference evidence="2" key="2">
    <citation type="journal article" date="2007" name="Science">
        <title>Draft genome sequence of the sexually transmitted pathogen Trichomonas vaginalis.</title>
        <authorList>
            <person name="Carlton J.M."/>
            <person name="Hirt R.P."/>
            <person name="Silva J.C."/>
            <person name="Delcher A.L."/>
            <person name="Schatz M."/>
            <person name="Zhao Q."/>
            <person name="Wortman J.R."/>
            <person name="Bidwell S.L."/>
            <person name="Alsmark U.C.M."/>
            <person name="Besteiro S."/>
            <person name="Sicheritz-Ponten T."/>
            <person name="Noel C.J."/>
            <person name="Dacks J.B."/>
            <person name="Foster P.G."/>
            <person name="Simillion C."/>
            <person name="Van de Peer Y."/>
            <person name="Miranda-Saavedra D."/>
            <person name="Barton G.J."/>
            <person name="Westrop G.D."/>
            <person name="Mueller S."/>
            <person name="Dessi D."/>
            <person name="Fiori P.L."/>
            <person name="Ren Q."/>
            <person name="Paulsen I."/>
            <person name="Zhang H."/>
            <person name="Bastida-Corcuera F.D."/>
            <person name="Simoes-Barbosa A."/>
            <person name="Brown M.T."/>
            <person name="Hayes R.D."/>
            <person name="Mukherjee M."/>
            <person name="Okumura C.Y."/>
            <person name="Schneider R."/>
            <person name="Smith A.J."/>
            <person name="Vanacova S."/>
            <person name="Villalvazo M."/>
            <person name="Haas B.J."/>
            <person name="Pertea M."/>
            <person name="Feldblyum T.V."/>
            <person name="Utterback T.R."/>
            <person name="Shu C.L."/>
            <person name="Osoegawa K."/>
            <person name="de Jong P.J."/>
            <person name="Hrdy I."/>
            <person name="Horvathova L."/>
            <person name="Zubacova Z."/>
            <person name="Dolezal P."/>
            <person name="Malik S.B."/>
            <person name="Logsdon J.M. Jr."/>
            <person name="Henze K."/>
            <person name="Gupta A."/>
            <person name="Wang C.C."/>
            <person name="Dunne R.L."/>
            <person name="Upcroft J.A."/>
            <person name="Upcroft P."/>
            <person name="White O."/>
            <person name="Salzberg S.L."/>
            <person name="Tang P."/>
            <person name="Chiu C.-H."/>
            <person name="Lee Y.-S."/>
            <person name="Embley T.M."/>
            <person name="Coombs G.H."/>
            <person name="Mottram J.C."/>
            <person name="Tachezy J."/>
            <person name="Fraser-Liggett C.M."/>
            <person name="Johnson P.J."/>
        </authorList>
    </citation>
    <scope>NUCLEOTIDE SEQUENCE [LARGE SCALE GENOMIC DNA]</scope>
    <source>
        <strain evidence="2">G3</strain>
    </source>
</reference>
<dbReference type="PANTHER" id="PTHR47026">
    <property type="entry name" value="PIGMENTOSA GTPASE REGULATOR-LIKE PROTEIN, PUTATIVE-RELATED"/>
    <property type="match status" value="1"/>
</dbReference>
<dbReference type="InParanoid" id="A2E971"/>
<sequence>MSNLPSMKNPSLGRTAYLKEATNAKDPPVSTINDLTDYISLFKSKRDKQICLNKYDKAEQTRLMMEKFSRRAQTALYTRRCQSQISDLDYRLTSTQENEEQFNQDSTNLINSFEEYAENKLNQLKSKHTKELEQHEQNKPKDLPAKYRKRSPELIQLYQLERKLSIENRMDQVAQIREEIKVREEKESKEVFNRAISEWESDKQQLLEKQRKELEAMTNRINLHRQERNDEIARQREAIHKRQKNLKYDINGIQTRMTKTTPHAMRRSLFFATTPTTRTANLVPNMNKDIYTLSSTLPKRSREILSTM</sequence>
<reference evidence="2" key="1">
    <citation type="submission" date="2006-10" db="EMBL/GenBank/DDBJ databases">
        <authorList>
            <person name="Amadeo P."/>
            <person name="Zhao Q."/>
            <person name="Wortman J."/>
            <person name="Fraser-Liggett C."/>
            <person name="Carlton J."/>
        </authorList>
    </citation>
    <scope>NUCLEOTIDE SEQUENCE</scope>
    <source>
        <strain evidence="2">G3</strain>
    </source>
</reference>
<feature type="coiled-coil region" evidence="1">
    <location>
        <begin position="189"/>
        <end position="227"/>
    </location>
</feature>
<dbReference type="RefSeq" id="XP_001322979.1">
    <property type="nucleotide sequence ID" value="XM_001322944.1"/>
</dbReference>
<evidence type="ECO:0000313" key="2">
    <source>
        <dbReference type="EMBL" id="EAY10756.1"/>
    </source>
</evidence>